<keyword evidence="1" id="KW-0812">Transmembrane</keyword>
<name>A0A0F9X9X8_9ZZZZ</name>
<proteinExistence type="predicted"/>
<evidence type="ECO:0000313" key="2">
    <source>
        <dbReference type="EMBL" id="KKN95766.1"/>
    </source>
</evidence>
<protein>
    <submittedName>
        <fullName evidence="2">Uncharacterized protein</fullName>
    </submittedName>
</protein>
<reference evidence="2" key="1">
    <citation type="journal article" date="2015" name="Nature">
        <title>Complex archaea that bridge the gap between prokaryotes and eukaryotes.</title>
        <authorList>
            <person name="Spang A."/>
            <person name="Saw J.H."/>
            <person name="Jorgensen S.L."/>
            <person name="Zaremba-Niedzwiedzka K."/>
            <person name="Martijn J."/>
            <person name="Lind A.E."/>
            <person name="van Eijk R."/>
            <person name="Schleper C."/>
            <person name="Guy L."/>
            <person name="Ettema T.J."/>
        </authorList>
    </citation>
    <scope>NUCLEOTIDE SEQUENCE</scope>
</reference>
<feature type="transmembrane region" description="Helical" evidence="1">
    <location>
        <begin position="126"/>
        <end position="143"/>
    </location>
</feature>
<organism evidence="2">
    <name type="scientific">marine sediment metagenome</name>
    <dbReference type="NCBI Taxonomy" id="412755"/>
    <lineage>
        <taxon>unclassified sequences</taxon>
        <taxon>metagenomes</taxon>
        <taxon>ecological metagenomes</taxon>
    </lineage>
</organism>
<keyword evidence="1" id="KW-1133">Transmembrane helix</keyword>
<evidence type="ECO:0000256" key="1">
    <source>
        <dbReference type="SAM" id="Phobius"/>
    </source>
</evidence>
<comment type="caution">
    <text evidence="2">The sequence shown here is derived from an EMBL/GenBank/DDBJ whole genome shotgun (WGS) entry which is preliminary data.</text>
</comment>
<feature type="transmembrane region" description="Helical" evidence="1">
    <location>
        <begin position="63"/>
        <end position="82"/>
    </location>
</feature>
<gene>
    <name evidence="2" type="ORF">LCGC14_0176350</name>
</gene>
<dbReference type="EMBL" id="LAZR01000069">
    <property type="protein sequence ID" value="KKN95766.1"/>
    <property type="molecule type" value="Genomic_DNA"/>
</dbReference>
<feature type="transmembrane region" description="Helical" evidence="1">
    <location>
        <begin position="102"/>
        <end position="120"/>
    </location>
</feature>
<keyword evidence="1" id="KW-0472">Membrane</keyword>
<dbReference type="AlphaFoldDB" id="A0A0F9X9X8"/>
<feature type="transmembrane region" description="Helical" evidence="1">
    <location>
        <begin position="20"/>
        <end position="43"/>
    </location>
</feature>
<accession>A0A0F9X9X8</accession>
<sequence>MTQPWFYFKGSIKYFVEKVFVSFIIILFFAYIIGSVASIGILWNYQMGDGYILSNKWLEVVELFVFLGSMLVVVVLLMFAYYKLLHGRFFDSWKGINILEEVISPSMIVFFVGFVLLGLIAAFSNVIAYIATFFYLAYYAYYISGKYKELKIIHDNPELKELHKKRDEIKDKLYKTIDNSLSSPKMDQLEVTALHTKLTAIQIEIESFL</sequence>